<proteinExistence type="predicted"/>
<sequence>MIHFSHFQYLQRFISIFSVFLLVGCSDTEESLEEENIDSSILVPPGISKFEFKEYEHLSDKAI</sequence>
<dbReference type="EMBL" id="UINC01056125">
    <property type="protein sequence ID" value="SVB75779.1"/>
    <property type="molecule type" value="Genomic_DNA"/>
</dbReference>
<feature type="non-terminal residue" evidence="1">
    <location>
        <position position="63"/>
    </location>
</feature>
<name>A0A382GLE6_9ZZZZ</name>
<gene>
    <name evidence="1" type="ORF">METZ01_LOCUS228633</name>
</gene>
<protein>
    <submittedName>
        <fullName evidence="1">Uncharacterized protein</fullName>
    </submittedName>
</protein>
<evidence type="ECO:0000313" key="1">
    <source>
        <dbReference type="EMBL" id="SVB75779.1"/>
    </source>
</evidence>
<dbReference type="AlphaFoldDB" id="A0A382GLE6"/>
<accession>A0A382GLE6</accession>
<reference evidence="1" key="1">
    <citation type="submission" date="2018-05" db="EMBL/GenBank/DDBJ databases">
        <authorList>
            <person name="Lanie J.A."/>
            <person name="Ng W.-L."/>
            <person name="Kazmierczak K.M."/>
            <person name="Andrzejewski T.M."/>
            <person name="Davidsen T.M."/>
            <person name="Wayne K.J."/>
            <person name="Tettelin H."/>
            <person name="Glass J.I."/>
            <person name="Rusch D."/>
            <person name="Podicherti R."/>
            <person name="Tsui H.-C.T."/>
            <person name="Winkler M.E."/>
        </authorList>
    </citation>
    <scope>NUCLEOTIDE SEQUENCE</scope>
</reference>
<organism evidence="1">
    <name type="scientific">marine metagenome</name>
    <dbReference type="NCBI Taxonomy" id="408172"/>
    <lineage>
        <taxon>unclassified sequences</taxon>
        <taxon>metagenomes</taxon>
        <taxon>ecological metagenomes</taxon>
    </lineage>
</organism>